<gene>
    <name evidence="4" type="ORF">J5O05_19495</name>
</gene>
<dbReference type="Proteomes" id="UP000664904">
    <property type="component" value="Plasmid unnamed5"/>
</dbReference>
<proteinExistence type="inferred from homology"/>
<comment type="similarity">
    <text evidence="1">Belongs to the DSD1 family.</text>
</comment>
<keyword evidence="5" id="KW-1185">Reference proteome</keyword>
<dbReference type="EMBL" id="CP072135">
    <property type="protein sequence ID" value="QTH73647.1"/>
    <property type="molecule type" value="Genomic_DNA"/>
</dbReference>
<dbReference type="KEGG" id="pxi:J5O05_19495"/>
<evidence type="ECO:0000256" key="1">
    <source>
        <dbReference type="ARBA" id="ARBA00005323"/>
    </source>
</evidence>
<dbReference type="RefSeq" id="WP_208845297.1">
    <property type="nucleotide sequence ID" value="NZ_CP072135.1"/>
</dbReference>
<name>A0A975HN45_9GAMM</name>
<evidence type="ECO:0000259" key="3">
    <source>
        <dbReference type="SMART" id="SM01119"/>
    </source>
</evidence>
<protein>
    <submittedName>
        <fullName evidence="4">Alanine racemase</fullName>
    </submittedName>
</protein>
<dbReference type="InterPro" id="IPR026956">
    <property type="entry name" value="D-ser_dehydrat-like_dom"/>
</dbReference>
<feature type="domain" description="D-serine dehydratase-like" evidence="3">
    <location>
        <begin position="253"/>
        <end position="354"/>
    </location>
</feature>
<reference evidence="4" key="1">
    <citation type="submission" date="2021-03" db="EMBL/GenBank/DDBJ databases">
        <title>Complete Genome of Pseudoalteromonas xiamenensis STKMTI.2, a new potential marine bacterium producing anti-Vibrio compounds.</title>
        <authorList>
            <person name="Handayani D.P."/>
            <person name="Isnansetyo A."/>
            <person name="Istiqomah I."/>
            <person name="Jumina J."/>
        </authorList>
    </citation>
    <scope>NUCLEOTIDE SEQUENCE</scope>
    <source>
        <strain evidence="4">STKMTI.2</strain>
        <plasmid evidence="4">unnamed5</plasmid>
    </source>
</reference>
<dbReference type="Pfam" id="PF01168">
    <property type="entry name" value="Ala_racemase_N"/>
    <property type="match status" value="1"/>
</dbReference>
<keyword evidence="2" id="KW-0456">Lyase</keyword>
<dbReference type="InterPro" id="IPR029066">
    <property type="entry name" value="PLP-binding_barrel"/>
</dbReference>
<dbReference type="InterPro" id="IPR042208">
    <property type="entry name" value="D-ser_dehydrat-like_sf"/>
</dbReference>
<organism evidence="4 5">
    <name type="scientific">Pseudoalteromonas xiamenensis</name>
    <dbReference type="NCBI Taxonomy" id="882626"/>
    <lineage>
        <taxon>Bacteria</taxon>
        <taxon>Pseudomonadati</taxon>
        <taxon>Pseudomonadota</taxon>
        <taxon>Gammaproteobacteria</taxon>
        <taxon>Alteromonadales</taxon>
        <taxon>Pseudoalteromonadaceae</taxon>
        <taxon>Pseudoalteromonas</taxon>
    </lineage>
</organism>
<dbReference type="Gene3D" id="2.40.37.20">
    <property type="entry name" value="D-serine dehydratase-like domain"/>
    <property type="match status" value="1"/>
</dbReference>
<evidence type="ECO:0000313" key="4">
    <source>
        <dbReference type="EMBL" id="QTH73647.1"/>
    </source>
</evidence>
<dbReference type="GO" id="GO:0036088">
    <property type="term" value="P:D-serine catabolic process"/>
    <property type="evidence" value="ECO:0007669"/>
    <property type="project" value="TreeGrafter"/>
</dbReference>
<dbReference type="GO" id="GO:0008721">
    <property type="term" value="F:D-serine ammonia-lyase activity"/>
    <property type="evidence" value="ECO:0007669"/>
    <property type="project" value="TreeGrafter"/>
</dbReference>
<dbReference type="InterPro" id="IPR001608">
    <property type="entry name" value="Ala_racemase_N"/>
</dbReference>
<dbReference type="SUPFAM" id="SSF51419">
    <property type="entry name" value="PLP-binding barrel"/>
    <property type="match status" value="1"/>
</dbReference>
<evidence type="ECO:0000313" key="5">
    <source>
        <dbReference type="Proteomes" id="UP000664904"/>
    </source>
</evidence>
<keyword evidence="4" id="KW-0614">Plasmid</keyword>
<evidence type="ECO:0000256" key="2">
    <source>
        <dbReference type="ARBA" id="ARBA00023239"/>
    </source>
</evidence>
<dbReference type="SMART" id="SM01119">
    <property type="entry name" value="D-ser_dehydrat"/>
    <property type="match status" value="1"/>
</dbReference>
<geneLocation type="plasmid" evidence="4 5">
    <name>unnamed5</name>
</geneLocation>
<dbReference type="InterPro" id="IPR051466">
    <property type="entry name" value="D-amino_acid_metab_enzyme"/>
</dbReference>
<sequence length="368" mass="40075">MQLESLSTPCLLVDKMRFMNNISRLKSRLSELGVAARPHLKTLKSVEAVKFLLPSFDSPCTVSTLKEAKEFVAAGYRNITYAVGITADKLPTVLELQHQGAHINILIDNAVQAEAILAFCETNHCTLHVLIEIDCDGMRAGIKPSDEQLGKIALKLASRGCFAGVLTHSGGAYLCQSENEIKQFAVQERNAITQAASRIRAMGLPCNTVSVGSTPTAHYGEDWEGVTEVRAGVYVFFDLVMANLGVCELKDIALSVVTRVIGHNAEKNWLIIDAGWMALSKDPGDGNNGYGLVEKANEDIIASAMVNSVNQEHGIIHLPSTELLSSYPIGSILRILPNHACATAAMHESYHVVDQRGEMTNWSRFNGW</sequence>
<dbReference type="PANTHER" id="PTHR28004:SF2">
    <property type="entry name" value="D-SERINE DEHYDRATASE"/>
    <property type="match status" value="1"/>
</dbReference>
<dbReference type="Gene3D" id="3.20.20.10">
    <property type="entry name" value="Alanine racemase"/>
    <property type="match status" value="1"/>
</dbReference>
<accession>A0A975HN45</accession>
<dbReference type="AlphaFoldDB" id="A0A975HN45"/>
<dbReference type="PANTHER" id="PTHR28004">
    <property type="entry name" value="ZGC:162816-RELATED"/>
    <property type="match status" value="1"/>
</dbReference>
<dbReference type="Pfam" id="PF14031">
    <property type="entry name" value="D-ser_dehydrat"/>
    <property type="match status" value="1"/>
</dbReference>